<evidence type="ECO:0000256" key="1">
    <source>
        <dbReference type="SAM" id="Phobius"/>
    </source>
</evidence>
<dbReference type="AlphaFoldDB" id="A0A8W8HVL2"/>
<dbReference type="Proteomes" id="UP000005408">
    <property type="component" value="Unassembled WGS sequence"/>
</dbReference>
<organism evidence="2 3">
    <name type="scientific">Magallana gigas</name>
    <name type="common">Pacific oyster</name>
    <name type="synonym">Crassostrea gigas</name>
    <dbReference type="NCBI Taxonomy" id="29159"/>
    <lineage>
        <taxon>Eukaryota</taxon>
        <taxon>Metazoa</taxon>
        <taxon>Spiralia</taxon>
        <taxon>Lophotrochozoa</taxon>
        <taxon>Mollusca</taxon>
        <taxon>Bivalvia</taxon>
        <taxon>Autobranchia</taxon>
        <taxon>Pteriomorphia</taxon>
        <taxon>Ostreida</taxon>
        <taxon>Ostreoidea</taxon>
        <taxon>Ostreidae</taxon>
        <taxon>Magallana</taxon>
    </lineage>
</organism>
<accession>A0A8W8HVL2</accession>
<protein>
    <submittedName>
        <fullName evidence="2">Uncharacterized protein</fullName>
    </submittedName>
</protein>
<name>A0A8W8HVL2_MAGGI</name>
<dbReference type="EnsemblMetazoa" id="G11291.4">
    <property type="protein sequence ID" value="G11291.4:cds"/>
    <property type="gene ID" value="G11291"/>
</dbReference>
<evidence type="ECO:0000313" key="2">
    <source>
        <dbReference type="EnsemblMetazoa" id="G11291.4:cds"/>
    </source>
</evidence>
<keyword evidence="1" id="KW-1133">Transmembrane helix</keyword>
<reference evidence="2" key="1">
    <citation type="submission" date="2022-08" db="UniProtKB">
        <authorList>
            <consortium name="EnsemblMetazoa"/>
        </authorList>
    </citation>
    <scope>IDENTIFICATION</scope>
    <source>
        <strain evidence="2">05x7-T-G4-1.051#20</strain>
    </source>
</reference>
<keyword evidence="1" id="KW-0472">Membrane</keyword>
<evidence type="ECO:0000313" key="3">
    <source>
        <dbReference type="Proteomes" id="UP000005408"/>
    </source>
</evidence>
<proteinExistence type="predicted"/>
<keyword evidence="3" id="KW-1185">Reference proteome</keyword>
<feature type="transmembrane region" description="Helical" evidence="1">
    <location>
        <begin position="12"/>
        <end position="32"/>
    </location>
</feature>
<keyword evidence="1" id="KW-0812">Transmembrane</keyword>
<sequence>MKQRFERKGIKIPVFAKNGALLFLGFCAWHYLGVTYYNAVSAKGQAELRREGVPESEIDKLSGYRKVMYSNSSGGEVKKIHFRTVFGVSGYRKVMYSNSSGGEVKKIHFRTVFGGEVMDKTQQNKSEEL</sequence>